<comment type="caution">
    <text evidence="2">The sequence shown here is derived from an EMBL/GenBank/DDBJ whole genome shotgun (WGS) entry which is preliminary data.</text>
</comment>
<dbReference type="EMBL" id="LNIX01000009">
    <property type="protein sequence ID" value="OXA49949.1"/>
    <property type="molecule type" value="Genomic_DNA"/>
</dbReference>
<reference evidence="2 3" key="1">
    <citation type="submission" date="2015-12" db="EMBL/GenBank/DDBJ databases">
        <title>The genome of Folsomia candida.</title>
        <authorList>
            <person name="Faddeeva A."/>
            <person name="Derks M.F."/>
            <person name="Anvar Y."/>
            <person name="Smit S."/>
            <person name="Van Straalen N."/>
            <person name="Roelofs D."/>
        </authorList>
    </citation>
    <scope>NUCLEOTIDE SEQUENCE [LARGE SCALE GENOMIC DNA]</scope>
    <source>
        <strain evidence="2 3">VU population</strain>
        <tissue evidence="2">Whole body</tissue>
    </source>
</reference>
<evidence type="ECO:0000313" key="2">
    <source>
        <dbReference type="EMBL" id="OXA49949.1"/>
    </source>
</evidence>
<evidence type="ECO:0000256" key="1">
    <source>
        <dbReference type="SAM" id="MobiDB-lite"/>
    </source>
</evidence>
<proteinExistence type="predicted"/>
<dbReference type="Proteomes" id="UP000198287">
    <property type="component" value="Unassembled WGS sequence"/>
</dbReference>
<accession>A0A226DXI7</accession>
<evidence type="ECO:0000313" key="3">
    <source>
        <dbReference type="Proteomes" id="UP000198287"/>
    </source>
</evidence>
<organism evidence="2 3">
    <name type="scientific">Folsomia candida</name>
    <name type="common">Springtail</name>
    <dbReference type="NCBI Taxonomy" id="158441"/>
    <lineage>
        <taxon>Eukaryota</taxon>
        <taxon>Metazoa</taxon>
        <taxon>Ecdysozoa</taxon>
        <taxon>Arthropoda</taxon>
        <taxon>Hexapoda</taxon>
        <taxon>Collembola</taxon>
        <taxon>Entomobryomorpha</taxon>
        <taxon>Isotomoidea</taxon>
        <taxon>Isotomidae</taxon>
        <taxon>Proisotominae</taxon>
        <taxon>Folsomia</taxon>
    </lineage>
</organism>
<protein>
    <submittedName>
        <fullName evidence="2">Uncharacterized protein</fullName>
    </submittedName>
</protein>
<keyword evidence="3" id="KW-1185">Reference proteome</keyword>
<dbReference type="OMA" id="FEFAWAY"/>
<dbReference type="AlphaFoldDB" id="A0A226DXI7"/>
<gene>
    <name evidence="2" type="ORF">Fcan01_14830</name>
</gene>
<feature type="compositionally biased region" description="Basic and acidic residues" evidence="1">
    <location>
        <begin position="603"/>
        <end position="618"/>
    </location>
</feature>
<name>A0A226DXI7_FOLCA</name>
<sequence>MGKFHEYHVRRAEDIELLLPSRMKLEPKPGDNPLHRPYPEHARDMEILAQLLAEVNAEPVENTFTERDKRIPIRPHGVLFFHAMDIQNLVLSRSNFAKGSQFCVYVELECQDTFKCSDPVYCLDCKKVRIDHSVHIFIELSEFRMDDRNEFFVHIYAFQDPEHHHLIGSQKIHMFDFIREMHGISSLSIINELSFVVGKFTFEFAWAYGSFGYGFSNQLCNMKVDPFENICHSMFPRIKLSPSDLVDNKVNTRIPKTLRLVTLHSLLLRKSRRHPSLESTKAGIQLRKSHLSRNKRPSDGVSGTDYEAKTLVFRRVKFCRGTPIHVSLNLDIHQKFMEDDFNTAYGEYICLRNRRDRLTWLTKLTEGRLRDKLEYDTMELFKPSWTAREARRTLSLKRPLGAPPNLLEHVAPQRNKQGCRPIGRSLVEEEDLQFVQNKLASAPRTSGYLEYVFGYRKPPPEDADLKNFEFKVDPKAAKEAGQVVKDVPTGCRKAFLYLGGWFFAFQLWLASMYELIFPSFERVTESQLPEISLTMPSPEHSTTDFHSFCTQKQVFDKETDLDKARRRASAYIQLSRRARKPEIDLEDFEEFLVPSEAFVGEMTKQRKERNSGEDKESKLGNNSPPKK</sequence>
<feature type="region of interest" description="Disordered" evidence="1">
    <location>
        <begin position="602"/>
        <end position="627"/>
    </location>
</feature>
<dbReference type="OrthoDB" id="2144823at2759"/>
<feature type="region of interest" description="Disordered" evidence="1">
    <location>
        <begin position="277"/>
        <end position="302"/>
    </location>
</feature>